<keyword evidence="2" id="KW-0539">Nucleus</keyword>
<dbReference type="EMBL" id="CP012528">
    <property type="protein sequence ID" value="ALC49479.1"/>
    <property type="molecule type" value="Genomic_DNA"/>
</dbReference>
<dbReference type="PANTHER" id="PTHR22812">
    <property type="entry name" value="CHROMOBOX PROTEIN"/>
    <property type="match status" value="1"/>
</dbReference>
<organism evidence="5 6">
    <name type="scientific">Drosophila busckii</name>
    <name type="common">Fruit fly</name>
    <dbReference type="NCBI Taxonomy" id="30019"/>
    <lineage>
        <taxon>Eukaryota</taxon>
        <taxon>Metazoa</taxon>
        <taxon>Ecdysozoa</taxon>
        <taxon>Arthropoda</taxon>
        <taxon>Hexapoda</taxon>
        <taxon>Insecta</taxon>
        <taxon>Pterygota</taxon>
        <taxon>Neoptera</taxon>
        <taxon>Endopterygota</taxon>
        <taxon>Diptera</taxon>
        <taxon>Brachycera</taxon>
        <taxon>Muscomorpha</taxon>
        <taxon>Ephydroidea</taxon>
        <taxon>Drosophilidae</taxon>
        <taxon>Drosophila</taxon>
    </lineage>
</organism>
<name>A0A0M3QZJ3_DROBS</name>
<dbReference type="CDD" id="cd00024">
    <property type="entry name" value="CD_CSD"/>
    <property type="match status" value="2"/>
</dbReference>
<feature type="region of interest" description="Disordered" evidence="3">
    <location>
        <begin position="1"/>
        <end position="132"/>
    </location>
</feature>
<dbReference type="InterPro" id="IPR051219">
    <property type="entry name" value="Heterochromatin_chromo-domain"/>
</dbReference>
<feature type="region of interest" description="Disordered" evidence="3">
    <location>
        <begin position="282"/>
        <end position="322"/>
    </location>
</feature>
<protein>
    <submittedName>
        <fullName evidence="5">CG8289</fullName>
    </submittedName>
</protein>
<dbReference type="SMR" id="A0A0M3QZJ3"/>
<gene>
    <name evidence="5" type="ORF">Dbus_chrXg1335</name>
</gene>
<feature type="region of interest" description="Disordered" evidence="3">
    <location>
        <begin position="180"/>
        <end position="214"/>
    </location>
</feature>
<dbReference type="InterPro" id="IPR016197">
    <property type="entry name" value="Chromo-like_dom_sf"/>
</dbReference>
<sequence length="322" mass="36861">MVKLGKKKLSSTTDLTVKRSQRHTDSEDSVEKREKVETPQSGEEEPKQTNGKNGRSAKKQKLEKEHTESETGSDGDDVPLNGKGSTSISSTPKKKVKGTKPKAKMTPAIKKMNDDEEEQNEEQNNPDEDKEYEVEAIIGHKTQRGESYFLVHWKGYDKDADSWEPEAELNCDDLIQEYRKKTSNKRKSSTGNKSEPAVKGVRGRKPMKKVESDPGKEWVVERIVDFVNDDDHGGLYRIRWKGFTAKDDTWEPETNLSCNALIEKFKKNMDSQRNVDVKHLRESPKKTKRLVNETIPRSDMNSRIERTSKRSAAKNRVFYGEE</sequence>
<dbReference type="OrthoDB" id="5376140at2759"/>
<feature type="domain" description="Chromo" evidence="4">
    <location>
        <begin position="218"/>
        <end position="277"/>
    </location>
</feature>
<accession>A0A0M3QZJ3</accession>
<dbReference type="STRING" id="30019.A0A0M3QZJ3"/>
<feature type="compositionally biased region" description="Basic residues" evidence="3">
    <location>
        <begin position="92"/>
        <end position="103"/>
    </location>
</feature>
<dbReference type="Proteomes" id="UP000494163">
    <property type="component" value="Chromosome X"/>
</dbReference>
<dbReference type="InterPro" id="IPR000953">
    <property type="entry name" value="Chromo/chromo_shadow_dom"/>
</dbReference>
<evidence type="ECO:0000313" key="5">
    <source>
        <dbReference type="EMBL" id="ALC49479.1"/>
    </source>
</evidence>
<feature type="compositionally biased region" description="Basic and acidic residues" evidence="3">
    <location>
        <begin position="22"/>
        <end position="37"/>
    </location>
</feature>
<dbReference type="Pfam" id="PF00385">
    <property type="entry name" value="Chromo"/>
    <property type="match status" value="2"/>
</dbReference>
<dbReference type="SUPFAM" id="SSF54160">
    <property type="entry name" value="Chromo domain-like"/>
    <property type="match status" value="2"/>
</dbReference>
<reference evidence="5 6" key="1">
    <citation type="submission" date="2015-08" db="EMBL/GenBank/DDBJ databases">
        <title>Ancestral chromatin configuration constrains chromatin evolution on differentiating sex chromosomes in Drosophila.</title>
        <authorList>
            <person name="Zhou Q."/>
            <person name="Bachtrog D."/>
        </authorList>
    </citation>
    <scope>NUCLEOTIDE SEQUENCE [LARGE SCALE GENOMIC DNA]</scope>
    <source>
        <tissue evidence="5">Whole larvae</tissue>
    </source>
</reference>
<dbReference type="OMA" id="NDMFDTE"/>
<dbReference type="GO" id="GO:0005634">
    <property type="term" value="C:nucleus"/>
    <property type="evidence" value="ECO:0007669"/>
    <property type="project" value="UniProtKB-SubCell"/>
</dbReference>
<dbReference type="GO" id="GO:0005694">
    <property type="term" value="C:chromosome"/>
    <property type="evidence" value="ECO:0007669"/>
    <property type="project" value="UniProtKB-ARBA"/>
</dbReference>
<dbReference type="InterPro" id="IPR023779">
    <property type="entry name" value="Chromodomain_CS"/>
</dbReference>
<dbReference type="AlphaFoldDB" id="A0A0M3QZJ3"/>
<proteinExistence type="predicted"/>
<keyword evidence="6" id="KW-1185">Reference proteome</keyword>
<dbReference type="PROSITE" id="PS00598">
    <property type="entry name" value="CHROMO_1"/>
    <property type="match status" value="1"/>
</dbReference>
<evidence type="ECO:0000256" key="3">
    <source>
        <dbReference type="SAM" id="MobiDB-lite"/>
    </source>
</evidence>
<dbReference type="Gene3D" id="2.40.50.40">
    <property type="match status" value="2"/>
</dbReference>
<comment type="subcellular location">
    <subcellularLocation>
        <location evidence="1">Nucleus</location>
    </subcellularLocation>
</comment>
<evidence type="ECO:0000313" key="6">
    <source>
        <dbReference type="Proteomes" id="UP000494163"/>
    </source>
</evidence>
<feature type="domain" description="Chromo" evidence="4">
    <location>
        <begin position="132"/>
        <end position="190"/>
    </location>
</feature>
<feature type="compositionally biased region" description="Basic and acidic residues" evidence="3">
    <location>
        <begin position="60"/>
        <end position="69"/>
    </location>
</feature>
<evidence type="ECO:0000259" key="4">
    <source>
        <dbReference type="PROSITE" id="PS50013"/>
    </source>
</evidence>
<evidence type="ECO:0000256" key="1">
    <source>
        <dbReference type="ARBA" id="ARBA00004123"/>
    </source>
</evidence>
<evidence type="ECO:0000256" key="2">
    <source>
        <dbReference type="ARBA" id="ARBA00023242"/>
    </source>
</evidence>
<feature type="compositionally biased region" description="Acidic residues" evidence="3">
    <location>
        <begin position="114"/>
        <end position="132"/>
    </location>
</feature>
<dbReference type="SMART" id="SM00298">
    <property type="entry name" value="CHROMO"/>
    <property type="match status" value="2"/>
</dbReference>
<dbReference type="InterPro" id="IPR023780">
    <property type="entry name" value="Chromo_domain"/>
</dbReference>
<dbReference type="PROSITE" id="PS50013">
    <property type="entry name" value="CHROMO_2"/>
    <property type="match status" value="2"/>
</dbReference>